<evidence type="ECO:0000313" key="2">
    <source>
        <dbReference type="EMBL" id="MTD34963.1"/>
    </source>
</evidence>
<dbReference type="InterPro" id="IPR036420">
    <property type="entry name" value="BRCT_dom_sf"/>
</dbReference>
<proteinExistence type="predicted"/>
<comment type="caution">
    <text evidence="2">The sequence shown here is derived from an EMBL/GenBank/DDBJ whole genome shotgun (WGS) entry which is preliminary data.</text>
</comment>
<accession>A0A6A8NFL2</accession>
<dbReference type="EMBL" id="WLYP01000002">
    <property type="protein sequence ID" value="MTD34963.1"/>
    <property type="molecule type" value="Genomic_DNA"/>
</dbReference>
<name>A0A6A8NFL2_ENTFC</name>
<dbReference type="Gene3D" id="3.40.50.10190">
    <property type="entry name" value="BRCT domain"/>
    <property type="match status" value="1"/>
</dbReference>
<protein>
    <recommendedName>
        <fullName evidence="1">BRCT domain-containing protein</fullName>
    </recommendedName>
</protein>
<sequence length="126" mass="14672">MNFFVWLLNQSFLMFIRLVQNRGDFYVRKEREFVVFTGSLSSMTRKRAQALVTGVGWNVQHAVTKQTTLLVVGYRQTKLTDPLDQSRKKLTALALKCEGQKLQLISEKEFLLKIKESIDQLYQNVI</sequence>
<gene>
    <name evidence="2" type="ORF">GKZ95_03585</name>
</gene>
<dbReference type="Pfam" id="PF00533">
    <property type="entry name" value="BRCT"/>
    <property type="match status" value="1"/>
</dbReference>
<feature type="domain" description="BRCT" evidence="1">
    <location>
        <begin position="33"/>
        <end position="75"/>
    </location>
</feature>
<dbReference type="CDD" id="cd17748">
    <property type="entry name" value="BRCT_DNA_ligase_like"/>
    <property type="match status" value="1"/>
</dbReference>
<dbReference type="SUPFAM" id="SSF52113">
    <property type="entry name" value="BRCT domain"/>
    <property type="match status" value="1"/>
</dbReference>
<reference evidence="2" key="1">
    <citation type="submission" date="2019-10" db="EMBL/GenBank/DDBJ databases">
        <title>Identification of the same linezolid-resistant Tn6246::fexB-poxtA-carrying Enterococcus faecium strain colonizing a hospitalized patient and bovines in different continents.</title>
        <authorList>
            <person name="Tedim A.P."/>
            <person name="Freitas A.R."/>
            <person name="Novais C."/>
            <person name="Duarte B."/>
            <person name="Elghaieb H."/>
            <person name="Abbassi M.S."/>
            <person name="Peixe L."/>
        </authorList>
    </citation>
    <scope>NUCLEOTIDE SEQUENCE</scope>
    <source>
        <strain evidence="2">2FEZ</strain>
    </source>
</reference>
<organism evidence="2">
    <name type="scientific">Enterococcus faecium</name>
    <name type="common">Streptococcus faecium</name>
    <dbReference type="NCBI Taxonomy" id="1352"/>
    <lineage>
        <taxon>Bacteria</taxon>
        <taxon>Bacillati</taxon>
        <taxon>Bacillota</taxon>
        <taxon>Bacilli</taxon>
        <taxon>Lactobacillales</taxon>
        <taxon>Enterococcaceae</taxon>
        <taxon>Enterococcus</taxon>
    </lineage>
</organism>
<dbReference type="AlphaFoldDB" id="A0A6A8NFL2"/>
<evidence type="ECO:0000259" key="1">
    <source>
        <dbReference type="Pfam" id="PF00533"/>
    </source>
</evidence>
<dbReference type="InterPro" id="IPR001357">
    <property type="entry name" value="BRCT_dom"/>
</dbReference>